<sequence>MIEADKFAPAPFHAPFIFGIPKTSQTVSRRELVKEIEISDEFVTVHYEQCEGAEQKKKAALRDEIAAFSENVTKSYQASIIEANGPDSKIAAMLDEIPMFDPYKDDFQDFVKRASMRPSD</sequence>
<protein>
    <submittedName>
        <fullName evidence="1">Uncharacterized protein</fullName>
    </submittedName>
</protein>
<dbReference type="AlphaFoldDB" id="A0A7V8B1C3"/>
<comment type="caution">
    <text evidence="1">The sequence shown here is derived from an EMBL/GenBank/DDBJ whole genome shotgun (WGS) entry which is preliminary data.</text>
</comment>
<reference evidence="1 2" key="1">
    <citation type="submission" date="2019-09" db="EMBL/GenBank/DDBJ databases">
        <title>Taxonomic organization of the family Brucellaceae based on a phylogenomic approach.</title>
        <authorList>
            <person name="Leclercq S."/>
            <person name="Cloeckaert A."/>
            <person name="Zygmunt M.S."/>
        </authorList>
    </citation>
    <scope>NUCLEOTIDE SEQUENCE [LARGE SCALE GENOMIC DNA]</scope>
    <source>
        <strain evidence="1 2">TA93</strain>
    </source>
</reference>
<evidence type="ECO:0000313" key="1">
    <source>
        <dbReference type="EMBL" id="KAB2655885.1"/>
    </source>
</evidence>
<name>A0A7V8B1C3_9HYPH</name>
<proteinExistence type="predicted"/>
<dbReference type="EMBL" id="WBVY01000004">
    <property type="protein sequence ID" value="KAB2655885.1"/>
    <property type="molecule type" value="Genomic_DNA"/>
</dbReference>
<dbReference type="Proteomes" id="UP000460650">
    <property type="component" value="Unassembled WGS sequence"/>
</dbReference>
<gene>
    <name evidence="1" type="ORF">F9K94_15270</name>
</gene>
<organism evidence="1 2">
    <name type="scientific">Brucella tritici</name>
    <dbReference type="NCBI Taxonomy" id="94626"/>
    <lineage>
        <taxon>Bacteria</taxon>
        <taxon>Pseudomonadati</taxon>
        <taxon>Pseudomonadota</taxon>
        <taxon>Alphaproteobacteria</taxon>
        <taxon>Hyphomicrobiales</taxon>
        <taxon>Brucellaceae</taxon>
        <taxon>Brucella/Ochrobactrum group</taxon>
        <taxon>Brucella</taxon>
    </lineage>
</organism>
<evidence type="ECO:0000313" key="2">
    <source>
        <dbReference type="Proteomes" id="UP000460650"/>
    </source>
</evidence>
<accession>A0A7V8B1C3</accession>